<evidence type="ECO:0000256" key="1">
    <source>
        <dbReference type="ARBA" id="ARBA00004236"/>
    </source>
</evidence>
<dbReference type="SUPFAM" id="SSF53448">
    <property type="entry name" value="Nucleotide-diphospho-sugar transferases"/>
    <property type="match status" value="1"/>
</dbReference>
<accession>A0ABY0C722</accession>
<evidence type="ECO:0000256" key="2">
    <source>
        <dbReference type="ARBA" id="ARBA00022475"/>
    </source>
</evidence>
<evidence type="ECO:0000256" key="4">
    <source>
        <dbReference type="ARBA" id="ARBA00022679"/>
    </source>
</evidence>
<comment type="pathway">
    <text evidence="7">Carotenoid biosynthesis; staphyloxanthin biosynthesis; staphyloxanthin from farnesyl diphosphate: step 4/5.</text>
</comment>
<gene>
    <name evidence="11" type="ORF">ELQ93_13405</name>
</gene>
<evidence type="ECO:0000256" key="7">
    <source>
        <dbReference type="ARBA" id="ARBA00037904"/>
    </source>
</evidence>
<evidence type="ECO:0000256" key="8">
    <source>
        <dbReference type="ARBA" id="ARBA00038120"/>
    </source>
</evidence>
<evidence type="ECO:0000256" key="9">
    <source>
        <dbReference type="ARBA" id="ARBA00040345"/>
    </source>
</evidence>
<keyword evidence="3" id="KW-0328">Glycosyltransferase</keyword>
<keyword evidence="12" id="KW-1185">Reference proteome</keyword>
<dbReference type="Proteomes" id="UP000268291">
    <property type="component" value="Unassembled WGS sequence"/>
</dbReference>
<dbReference type="InterPro" id="IPR029044">
    <property type="entry name" value="Nucleotide-diphossugar_trans"/>
</dbReference>
<dbReference type="InterPro" id="IPR001173">
    <property type="entry name" value="Glyco_trans_2-like"/>
</dbReference>
<keyword evidence="4" id="KW-0808">Transferase</keyword>
<keyword evidence="5" id="KW-0472">Membrane</keyword>
<sequence>MDVVVPAHDEHELIGACLEALRLARDRLLGTEPGVEVGVVVVLDASTDGTAEVVATSGLATTVVEIAEQNVGAARRAGAEAAVASPTSVPDAHRWLATTDADSRVDPSWLAVHLDALTSGVDVLLGTVRPDFDDLDEDGRRRWLETHPPGHLPGNVHGANLGVRLDAYRRIGGFAALAEHEDVDLVARARLADLDVRATLAAPVITSGRRIGRTPGGYAAFLASAYGARPARA</sequence>
<feature type="domain" description="Glycosyltransferase 2-like" evidence="10">
    <location>
        <begin position="3"/>
        <end position="143"/>
    </location>
</feature>
<dbReference type="Gene3D" id="3.90.550.10">
    <property type="entry name" value="Spore Coat Polysaccharide Biosynthesis Protein SpsA, Chain A"/>
    <property type="match status" value="1"/>
</dbReference>
<evidence type="ECO:0000259" key="10">
    <source>
        <dbReference type="Pfam" id="PF00535"/>
    </source>
</evidence>
<dbReference type="Pfam" id="PF00535">
    <property type="entry name" value="Glycos_transf_2"/>
    <property type="match status" value="1"/>
</dbReference>
<proteinExistence type="inferred from homology"/>
<evidence type="ECO:0000256" key="5">
    <source>
        <dbReference type="ARBA" id="ARBA00023136"/>
    </source>
</evidence>
<comment type="subcellular location">
    <subcellularLocation>
        <location evidence="1">Cell membrane</location>
    </subcellularLocation>
</comment>
<comment type="function">
    <text evidence="6">Catalyzes the glycosylation of 4,4'-diaponeurosporenoate, i.e. the esterification of glucose at the C1'' position with the carboxyl group of 4,4'-diaponeurosporenic acid, to form glycosyl-4,4'-diaponeurosporenoate. This is a step in the biosynthesis of staphyloxanthin, an orange pigment present in most staphylococci strains.</text>
</comment>
<evidence type="ECO:0000313" key="11">
    <source>
        <dbReference type="EMBL" id="RUQ84904.1"/>
    </source>
</evidence>
<keyword evidence="2" id="KW-1003">Cell membrane</keyword>
<evidence type="ECO:0000256" key="3">
    <source>
        <dbReference type="ARBA" id="ARBA00022676"/>
    </source>
</evidence>
<organism evidence="11 12">
    <name type="scientific">Labedella gwakjiensis</name>
    <dbReference type="NCBI Taxonomy" id="390269"/>
    <lineage>
        <taxon>Bacteria</taxon>
        <taxon>Bacillati</taxon>
        <taxon>Actinomycetota</taxon>
        <taxon>Actinomycetes</taxon>
        <taxon>Micrococcales</taxon>
        <taxon>Microbacteriaceae</taxon>
        <taxon>Labedella</taxon>
    </lineage>
</organism>
<dbReference type="PANTHER" id="PTHR43646:SF2">
    <property type="entry name" value="GLYCOSYLTRANSFERASE 2-LIKE DOMAIN-CONTAINING PROTEIN"/>
    <property type="match status" value="1"/>
</dbReference>
<name>A0ABY0C722_9MICO</name>
<comment type="caution">
    <text evidence="11">The sequence shown here is derived from an EMBL/GenBank/DDBJ whole genome shotgun (WGS) entry which is preliminary data.</text>
</comment>
<evidence type="ECO:0000256" key="6">
    <source>
        <dbReference type="ARBA" id="ARBA00037281"/>
    </source>
</evidence>
<dbReference type="PANTHER" id="PTHR43646">
    <property type="entry name" value="GLYCOSYLTRANSFERASE"/>
    <property type="match status" value="1"/>
</dbReference>
<reference evidence="11 12" key="1">
    <citation type="submission" date="2018-12" db="EMBL/GenBank/DDBJ databases">
        <authorList>
            <person name="hu s."/>
            <person name="Xu Y."/>
            <person name="Xu B."/>
            <person name="Li F."/>
        </authorList>
    </citation>
    <scope>NUCLEOTIDE SEQUENCE [LARGE SCALE GENOMIC DNA]</scope>
    <source>
        <strain evidence="11 12">KSW2-17</strain>
    </source>
</reference>
<dbReference type="EMBL" id="RZGY01000002">
    <property type="protein sequence ID" value="RUQ84904.1"/>
    <property type="molecule type" value="Genomic_DNA"/>
</dbReference>
<comment type="similarity">
    <text evidence="8">Belongs to the glycosyltransferase 2 family. CrtQ subfamily.</text>
</comment>
<protein>
    <recommendedName>
        <fullName evidence="9">4,4'-diaponeurosporenoate glycosyltransferase</fullName>
    </recommendedName>
</protein>
<evidence type="ECO:0000313" key="12">
    <source>
        <dbReference type="Proteomes" id="UP000268291"/>
    </source>
</evidence>